<protein>
    <submittedName>
        <fullName evidence="2">Uncharacterized protein</fullName>
    </submittedName>
</protein>
<feature type="signal peptide" evidence="1">
    <location>
        <begin position="1"/>
        <end position="17"/>
    </location>
</feature>
<gene>
    <name evidence="2" type="ORF">EEDITHA_LOCUS20165</name>
</gene>
<feature type="chain" id="PRO_5043885817" evidence="1">
    <location>
        <begin position="18"/>
        <end position="151"/>
    </location>
</feature>
<evidence type="ECO:0000313" key="3">
    <source>
        <dbReference type="Proteomes" id="UP001153954"/>
    </source>
</evidence>
<dbReference type="AlphaFoldDB" id="A0AAU9V205"/>
<keyword evidence="1" id="KW-0732">Signal</keyword>
<reference evidence="2" key="1">
    <citation type="submission" date="2022-03" db="EMBL/GenBank/DDBJ databases">
        <authorList>
            <person name="Tunstrom K."/>
        </authorList>
    </citation>
    <scope>NUCLEOTIDE SEQUENCE</scope>
</reference>
<sequence length="151" mass="17082">MWKVLVFCVLVGGGARGQSWLDNITDDLLEGTLRDMQTSVVNYSKPVINVTYIADFEFDMRAMGHLYNSTHTIIDFIANKQAYPEVDGRIRFKARVFAPVVVPCELPLILLTSYSAPETRRCPLFPPLLHGLTAHRLLRGAFHINISYTNK</sequence>
<proteinExistence type="predicted"/>
<evidence type="ECO:0000313" key="2">
    <source>
        <dbReference type="EMBL" id="CAH2105971.1"/>
    </source>
</evidence>
<comment type="caution">
    <text evidence="2">The sequence shown here is derived from an EMBL/GenBank/DDBJ whole genome shotgun (WGS) entry which is preliminary data.</text>
</comment>
<dbReference type="EMBL" id="CAKOGL010000029">
    <property type="protein sequence ID" value="CAH2105971.1"/>
    <property type="molecule type" value="Genomic_DNA"/>
</dbReference>
<evidence type="ECO:0000256" key="1">
    <source>
        <dbReference type="SAM" id="SignalP"/>
    </source>
</evidence>
<organism evidence="2 3">
    <name type="scientific">Euphydryas editha</name>
    <name type="common">Edith's checkerspot</name>
    <dbReference type="NCBI Taxonomy" id="104508"/>
    <lineage>
        <taxon>Eukaryota</taxon>
        <taxon>Metazoa</taxon>
        <taxon>Ecdysozoa</taxon>
        <taxon>Arthropoda</taxon>
        <taxon>Hexapoda</taxon>
        <taxon>Insecta</taxon>
        <taxon>Pterygota</taxon>
        <taxon>Neoptera</taxon>
        <taxon>Endopterygota</taxon>
        <taxon>Lepidoptera</taxon>
        <taxon>Glossata</taxon>
        <taxon>Ditrysia</taxon>
        <taxon>Papilionoidea</taxon>
        <taxon>Nymphalidae</taxon>
        <taxon>Nymphalinae</taxon>
        <taxon>Euphydryas</taxon>
    </lineage>
</organism>
<keyword evidence="3" id="KW-1185">Reference proteome</keyword>
<name>A0AAU9V205_EUPED</name>
<accession>A0AAU9V205</accession>
<dbReference type="Proteomes" id="UP001153954">
    <property type="component" value="Unassembled WGS sequence"/>
</dbReference>